<proteinExistence type="predicted"/>
<keyword evidence="3" id="KW-0804">Transcription</keyword>
<evidence type="ECO:0000256" key="1">
    <source>
        <dbReference type="ARBA" id="ARBA00023015"/>
    </source>
</evidence>
<evidence type="ECO:0000256" key="2">
    <source>
        <dbReference type="ARBA" id="ARBA00023125"/>
    </source>
</evidence>
<feature type="DNA-binding region" description="H-T-H motif" evidence="4">
    <location>
        <begin position="41"/>
        <end position="60"/>
    </location>
</feature>
<dbReference type="RefSeq" id="WP_301131064.1">
    <property type="nucleotide sequence ID" value="NZ_JAUHPW010000001.1"/>
</dbReference>
<dbReference type="InterPro" id="IPR001647">
    <property type="entry name" value="HTH_TetR"/>
</dbReference>
<keyword evidence="7" id="KW-1185">Reference proteome</keyword>
<evidence type="ECO:0000256" key="4">
    <source>
        <dbReference type="PROSITE-ProRule" id="PRU00335"/>
    </source>
</evidence>
<gene>
    <name evidence="6" type="ORF">QQX09_02230</name>
</gene>
<dbReference type="SUPFAM" id="SSF48498">
    <property type="entry name" value="Tetracyclin repressor-like, C-terminal domain"/>
    <property type="match status" value="1"/>
</dbReference>
<dbReference type="PANTHER" id="PTHR30055:SF234">
    <property type="entry name" value="HTH-TYPE TRANSCRIPTIONAL REGULATOR BETI"/>
    <property type="match status" value="1"/>
</dbReference>
<accession>A0ABT8G6B8</accession>
<reference evidence="6" key="1">
    <citation type="submission" date="2023-06" db="EMBL/GenBank/DDBJ databases">
        <title>Sysu t00192.</title>
        <authorList>
            <person name="Gao L."/>
            <person name="Fang B.-Z."/>
            <person name="Li W.-J."/>
        </authorList>
    </citation>
    <scope>NUCLEOTIDE SEQUENCE</scope>
    <source>
        <strain evidence="6">SYSU T00192</strain>
    </source>
</reference>
<dbReference type="InterPro" id="IPR036271">
    <property type="entry name" value="Tet_transcr_reg_TetR-rel_C_sf"/>
</dbReference>
<dbReference type="Gene3D" id="1.10.357.10">
    <property type="entry name" value="Tetracycline Repressor, domain 2"/>
    <property type="match status" value="1"/>
</dbReference>
<name>A0ABT8G6B8_9MICO</name>
<keyword evidence="2 4" id="KW-0238">DNA-binding</keyword>
<protein>
    <submittedName>
        <fullName evidence="6">TetR/AcrR family transcriptional regulator</fullName>
    </submittedName>
</protein>
<dbReference type="EMBL" id="JAUHPW010000001">
    <property type="protein sequence ID" value="MDN4474666.1"/>
    <property type="molecule type" value="Genomic_DNA"/>
</dbReference>
<evidence type="ECO:0000313" key="7">
    <source>
        <dbReference type="Proteomes" id="UP001172728"/>
    </source>
</evidence>
<comment type="caution">
    <text evidence="6">The sequence shown here is derived from an EMBL/GenBank/DDBJ whole genome shotgun (WGS) entry which is preliminary data.</text>
</comment>
<evidence type="ECO:0000259" key="5">
    <source>
        <dbReference type="PROSITE" id="PS50977"/>
    </source>
</evidence>
<dbReference type="Proteomes" id="UP001172728">
    <property type="component" value="Unassembled WGS sequence"/>
</dbReference>
<organism evidence="6 7">
    <name type="scientific">Demequina litoralis</name>
    <dbReference type="NCBI Taxonomy" id="3051660"/>
    <lineage>
        <taxon>Bacteria</taxon>
        <taxon>Bacillati</taxon>
        <taxon>Actinomycetota</taxon>
        <taxon>Actinomycetes</taxon>
        <taxon>Micrococcales</taxon>
        <taxon>Demequinaceae</taxon>
        <taxon>Demequina</taxon>
    </lineage>
</organism>
<dbReference type="InterPro" id="IPR041490">
    <property type="entry name" value="KstR2_TetR_C"/>
</dbReference>
<dbReference type="SUPFAM" id="SSF46689">
    <property type="entry name" value="Homeodomain-like"/>
    <property type="match status" value="1"/>
</dbReference>
<dbReference type="PROSITE" id="PS50977">
    <property type="entry name" value="HTH_TETR_2"/>
    <property type="match status" value="1"/>
</dbReference>
<keyword evidence="1" id="KW-0805">Transcription regulation</keyword>
<dbReference type="InterPro" id="IPR050109">
    <property type="entry name" value="HTH-type_TetR-like_transc_reg"/>
</dbReference>
<dbReference type="InterPro" id="IPR009057">
    <property type="entry name" value="Homeodomain-like_sf"/>
</dbReference>
<sequence length="208" mass="23084">MEAKVTEAEAGHPTPKSAQTRQRILDAAAEVLSRKGYAGTRLTDVAAVAGVQAPAIYYYFSSRDELVEEVMWVGAHLVRTHVAEVLEALPPESSHMDRLMVAVDAHLRFELQLSDYATASIRNAGHVPEQLRVRPAAEEALYSRLWRDLFAAAQQAGEIRADLDINVFRLLLLGAMNWVVEWWNPRTRSLDELVATAQAMVRHGAAAE</sequence>
<dbReference type="Pfam" id="PF17932">
    <property type="entry name" value="TetR_C_24"/>
    <property type="match status" value="1"/>
</dbReference>
<evidence type="ECO:0000313" key="6">
    <source>
        <dbReference type="EMBL" id="MDN4474666.1"/>
    </source>
</evidence>
<dbReference type="Pfam" id="PF00440">
    <property type="entry name" value="TetR_N"/>
    <property type="match status" value="1"/>
</dbReference>
<dbReference type="PANTHER" id="PTHR30055">
    <property type="entry name" value="HTH-TYPE TRANSCRIPTIONAL REGULATOR RUTR"/>
    <property type="match status" value="1"/>
</dbReference>
<feature type="domain" description="HTH tetR-type" evidence="5">
    <location>
        <begin position="18"/>
        <end position="78"/>
    </location>
</feature>
<dbReference type="PRINTS" id="PR00455">
    <property type="entry name" value="HTHTETR"/>
</dbReference>
<evidence type="ECO:0000256" key="3">
    <source>
        <dbReference type="ARBA" id="ARBA00023163"/>
    </source>
</evidence>